<sequence length="133" mass="13877">MTTARVILVEGVRDKTLSSAGSCWRVFADAISVRQKAVLRRHSNGLSSSPEVRFLMQMSILPTIAASLSPAVLSVFTLNVLSCRVGTTAISGASAGLGATTQLGLLVAVSAVALYVDRLLQRDAGGPVVEGHR</sequence>
<evidence type="ECO:0000313" key="3">
    <source>
        <dbReference type="Proteomes" id="UP001529272"/>
    </source>
</evidence>
<name>A0ABT7PAF3_MYCIT</name>
<dbReference type="RefSeq" id="WP_131820920.1">
    <property type="nucleotide sequence ID" value="NZ_CAAHFL010000054.1"/>
</dbReference>
<evidence type="ECO:0000313" key="2">
    <source>
        <dbReference type="EMBL" id="MDM3930277.1"/>
    </source>
</evidence>
<gene>
    <name evidence="2" type="ORF">QRB35_30565</name>
</gene>
<accession>A0ABT7PAF3</accession>
<feature type="transmembrane region" description="Helical" evidence="1">
    <location>
        <begin position="93"/>
        <end position="116"/>
    </location>
</feature>
<evidence type="ECO:0000256" key="1">
    <source>
        <dbReference type="SAM" id="Phobius"/>
    </source>
</evidence>
<reference evidence="3" key="1">
    <citation type="submission" date="2023-06" db="EMBL/GenBank/DDBJ databases">
        <title>Itaconate inhibition of nontuberculous mycobacteria.</title>
        <authorList>
            <person name="Spilker T."/>
        </authorList>
    </citation>
    <scope>NUCLEOTIDE SEQUENCE [LARGE SCALE GENOMIC DNA]</scope>
    <source>
        <strain evidence="3">FLAC1071</strain>
    </source>
</reference>
<keyword evidence="1" id="KW-1133">Transmembrane helix</keyword>
<keyword evidence="1" id="KW-0472">Membrane</keyword>
<keyword evidence="3" id="KW-1185">Reference proteome</keyword>
<keyword evidence="1" id="KW-0812">Transmembrane</keyword>
<comment type="caution">
    <text evidence="2">The sequence shown here is derived from an EMBL/GenBank/DDBJ whole genome shotgun (WGS) entry which is preliminary data.</text>
</comment>
<protein>
    <submittedName>
        <fullName evidence="2">Uncharacterized protein</fullName>
    </submittedName>
</protein>
<feature type="transmembrane region" description="Helical" evidence="1">
    <location>
        <begin position="60"/>
        <end position="81"/>
    </location>
</feature>
<dbReference type="EMBL" id="JASZZX010000072">
    <property type="protein sequence ID" value="MDM3930277.1"/>
    <property type="molecule type" value="Genomic_DNA"/>
</dbReference>
<dbReference type="Proteomes" id="UP001529272">
    <property type="component" value="Unassembled WGS sequence"/>
</dbReference>
<organism evidence="2 3">
    <name type="scientific">Mycobacterium intracellulare subsp. chimaera</name>
    <dbReference type="NCBI Taxonomy" id="222805"/>
    <lineage>
        <taxon>Bacteria</taxon>
        <taxon>Bacillati</taxon>
        <taxon>Actinomycetota</taxon>
        <taxon>Actinomycetes</taxon>
        <taxon>Mycobacteriales</taxon>
        <taxon>Mycobacteriaceae</taxon>
        <taxon>Mycobacterium</taxon>
        <taxon>Mycobacterium avium complex (MAC)</taxon>
    </lineage>
</organism>
<reference evidence="2 3" key="2">
    <citation type="submission" date="2023-06" db="EMBL/GenBank/DDBJ databases">
        <title>Itaconate inhibition of nontuberculous mycobacteria.</title>
        <authorList>
            <person name="Breen P."/>
            <person name="Zimbric M."/>
            <person name="Caverly L."/>
        </authorList>
    </citation>
    <scope>NUCLEOTIDE SEQUENCE [LARGE SCALE GENOMIC DNA]</scope>
    <source>
        <strain evidence="2 3">FLAC1071</strain>
    </source>
</reference>
<proteinExistence type="predicted"/>